<dbReference type="Gene3D" id="3.10.129.10">
    <property type="entry name" value="Hotdog Thioesterase"/>
    <property type="match status" value="1"/>
</dbReference>
<evidence type="ECO:0000259" key="3">
    <source>
        <dbReference type="Pfam" id="PF03061"/>
    </source>
</evidence>
<keyword evidence="2 4" id="KW-0378">Hydrolase</keyword>
<reference evidence="5" key="1">
    <citation type="submission" date="2016-10" db="EMBL/GenBank/DDBJ databases">
        <authorList>
            <person name="Varghese N."/>
            <person name="Submissions S."/>
        </authorList>
    </citation>
    <scope>NUCLEOTIDE SEQUENCE [LARGE SCALE GENOMIC DNA]</scope>
    <source>
        <strain evidence="5">DSM 28463</strain>
    </source>
</reference>
<sequence>MKRQVSENKSKINNPDPKALNSGTHRFAIRVYYEDTDMGGIVYHANYLKYIERARSAWVRDMGIDQNAMRERDGMIFAVRRVEADYLGPAKFDDLLEVETRTNAVTGARLVMEQQVRRGTDLLFQAVVTVVCLNEAGQPARLPANIRLILH</sequence>
<dbReference type="PIRSF" id="PIRSF003230">
    <property type="entry name" value="YbgC"/>
    <property type="match status" value="1"/>
</dbReference>
<dbReference type="Proteomes" id="UP000198599">
    <property type="component" value="Unassembled WGS sequence"/>
</dbReference>
<dbReference type="AlphaFoldDB" id="A0A1I5FH37"/>
<protein>
    <submittedName>
        <fullName evidence="4">Acyl-CoA thioester hydrolase</fullName>
    </submittedName>
</protein>
<dbReference type="InterPro" id="IPR014166">
    <property type="entry name" value="Tol-Pal_acyl-CoA_thioesterase"/>
</dbReference>
<dbReference type="InterPro" id="IPR006683">
    <property type="entry name" value="Thioestr_dom"/>
</dbReference>
<dbReference type="EMBL" id="FOVP01000020">
    <property type="protein sequence ID" value="SFO23022.1"/>
    <property type="molecule type" value="Genomic_DNA"/>
</dbReference>
<dbReference type="Pfam" id="PF03061">
    <property type="entry name" value="4HBT"/>
    <property type="match status" value="1"/>
</dbReference>
<dbReference type="NCBIfam" id="TIGR00051">
    <property type="entry name" value="YbgC/FadM family acyl-CoA thioesterase"/>
    <property type="match status" value="1"/>
</dbReference>
<dbReference type="NCBIfam" id="TIGR02799">
    <property type="entry name" value="thio_ybgC"/>
    <property type="match status" value="1"/>
</dbReference>
<dbReference type="PANTHER" id="PTHR31793">
    <property type="entry name" value="4-HYDROXYBENZOYL-COA THIOESTERASE FAMILY MEMBER"/>
    <property type="match status" value="1"/>
</dbReference>
<dbReference type="SUPFAM" id="SSF54637">
    <property type="entry name" value="Thioesterase/thiol ester dehydrase-isomerase"/>
    <property type="match status" value="1"/>
</dbReference>
<dbReference type="PANTHER" id="PTHR31793:SF37">
    <property type="entry name" value="ACYL-COA THIOESTER HYDROLASE YBGC"/>
    <property type="match status" value="1"/>
</dbReference>
<dbReference type="STRING" id="1005928.SAMN04487859_1204"/>
<organism evidence="4 5">
    <name type="scientific">Roseovarius lutimaris</name>
    <dbReference type="NCBI Taxonomy" id="1005928"/>
    <lineage>
        <taxon>Bacteria</taxon>
        <taxon>Pseudomonadati</taxon>
        <taxon>Pseudomonadota</taxon>
        <taxon>Alphaproteobacteria</taxon>
        <taxon>Rhodobacterales</taxon>
        <taxon>Roseobacteraceae</taxon>
        <taxon>Roseovarius</taxon>
    </lineage>
</organism>
<evidence type="ECO:0000313" key="5">
    <source>
        <dbReference type="Proteomes" id="UP000198599"/>
    </source>
</evidence>
<name>A0A1I5FH37_9RHOB</name>
<comment type="similarity">
    <text evidence="1">Belongs to the 4-hydroxybenzoyl-CoA thioesterase family.</text>
</comment>
<keyword evidence="5" id="KW-1185">Reference proteome</keyword>
<dbReference type="InterPro" id="IPR029069">
    <property type="entry name" value="HotDog_dom_sf"/>
</dbReference>
<evidence type="ECO:0000256" key="1">
    <source>
        <dbReference type="ARBA" id="ARBA00005953"/>
    </source>
</evidence>
<dbReference type="FunFam" id="3.10.129.10:FF:000004">
    <property type="entry name" value="Tol-pal system-associated acyl-CoA thioesterase"/>
    <property type="match status" value="1"/>
</dbReference>
<dbReference type="CDD" id="cd00586">
    <property type="entry name" value="4HBT"/>
    <property type="match status" value="1"/>
</dbReference>
<dbReference type="PROSITE" id="PS01328">
    <property type="entry name" value="4HBCOA_THIOESTERASE"/>
    <property type="match status" value="1"/>
</dbReference>
<evidence type="ECO:0000256" key="2">
    <source>
        <dbReference type="ARBA" id="ARBA00022801"/>
    </source>
</evidence>
<dbReference type="InterPro" id="IPR008272">
    <property type="entry name" value="HB-CoA_thioesterase_AS"/>
</dbReference>
<dbReference type="InterPro" id="IPR006684">
    <property type="entry name" value="YbgC/YbaW"/>
</dbReference>
<accession>A0A1I5FH37</accession>
<evidence type="ECO:0000313" key="4">
    <source>
        <dbReference type="EMBL" id="SFO23022.1"/>
    </source>
</evidence>
<gene>
    <name evidence="4" type="ORF">SAMN04487859_1204</name>
</gene>
<dbReference type="GO" id="GO:0047617">
    <property type="term" value="F:fatty acyl-CoA hydrolase activity"/>
    <property type="evidence" value="ECO:0007669"/>
    <property type="project" value="TreeGrafter"/>
</dbReference>
<proteinExistence type="inferred from homology"/>
<feature type="domain" description="Thioesterase" evidence="3">
    <location>
        <begin position="39"/>
        <end position="122"/>
    </location>
</feature>
<dbReference type="InterPro" id="IPR050563">
    <property type="entry name" value="4-hydroxybenzoyl-CoA_TE"/>
</dbReference>